<accession>A0A809MXS1</accession>
<evidence type="ECO:0000313" key="2">
    <source>
        <dbReference type="Proteomes" id="UP000002067"/>
    </source>
</evidence>
<reference evidence="1 2" key="1">
    <citation type="journal article" date="2009" name="J. Bacteriol.">
        <title>Complete genome sequence of the probiotic Lactobacillus rhamnosus ATCC 53103.</title>
        <authorList>
            <person name="Morita H."/>
            <person name="Toh H."/>
            <person name="Oshima K."/>
            <person name="Murakami M."/>
            <person name="Taylor T.D."/>
            <person name="Igimi S."/>
            <person name="Hattori M."/>
        </authorList>
    </citation>
    <scope>NUCLEOTIDE SEQUENCE [LARGE SCALE GENOMIC DNA]</scope>
    <source>
        <strain evidence="2">ATCC 53103 / LMG 18243 / GG [Tokyo]</strain>
    </source>
</reference>
<dbReference type="KEGG" id="lrg:LRHM_0680"/>
<proteinExistence type="predicted"/>
<dbReference type="RefSeq" id="WP_014569273.1">
    <property type="nucleotide sequence ID" value="NC_013198.1"/>
</dbReference>
<dbReference type="InterPro" id="IPR042070">
    <property type="entry name" value="PucR_C-HTH_sf"/>
</dbReference>
<dbReference type="AlphaFoldDB" id="A0A809MXS1"/>
<evidence type="ECO:0000313" key="1">
    <source>
        <dbReference type="EMBL" id="BAI41207.1"/>
    </source>
</evidence>
<dbReference type="PANTHER" id="PTHR33744">
    <property type="entry name" value="CARBOHYDRATE DIACID REGULATOR"/>
    <property type="match status" value="1"/>
</dbReference>
<sequence length="493" mass="55538">MKLTTLLHRLNQTMPTGSVPANINPDIINMQLGALRTNQVPAMTFEVKVEANQPLQLIMPSSRTTPATSIQLPHSSPKELPLLFERIGCLLTTKTDLQEQTNHLALKAITDDFDTVLKQSARILGNPLAVVDLVGHPVVTTLKVEDHQSFQQYLQLDNGLTASKSAPPDHFTIPKRPQISLSASQLPLLYLPPSYHNDALGYLVMPTMQTPLNARQYTQFAAVAPIITRSLVKNRIIPTAASKRDHLLTMLLTEQQTETFAAQFARQKAILPSSMALIKAEPCTNQSLAALRERLKYFSTPFFAQTLVTIYHHQCLALVSLDLPEYNSQSFKEHLATIAARTDCRLIVSNQYDRPEDTIAAYAVCKRTAKLKLPRNPVIFCEDAFFDLMLAQVDHVEILPFFINPAVKKLMVYDQTNKTELLPTLDAYLEAGENLTHTAKRLYIHFNTLRYRLNHISELTGLDLKDAETCFKLGASFKVRRYLDHRQLSLHHK</sequence>
<dbReference type="PANTHER" id="PTHR33744:SF16">
    <property type="entry name" value="CARBOHYDRATE DIACID REGULATOR"/>
    <property type="match status" value="1"/>
</dbReference>
<protein>
    <submittedName>
        <fullName evidence="1">Transcriptional regulator</fullName>
    </submittedName>
</protein>
<dbReference type="Proteomes" id="UP000002067">
    <property type="component" value="Chromosome"/>
</dbReference>
<dbReference type="EMBL" id="AP011548">
    <property type="protein sequence ID" value="BAI41207.1"/>
    <property type="molecule type" value="Genomic_DNA"/>
</dbReference>
<dbReference type="InterPro" id="IPR025736">
    <property type="entry name" value="PucR_C-HTH_dom"/>
</dbReference>
<dbReference type="InterPro" id="IPR051448">
    <property type="entry name" value="CdaR-like_regulators"/>
</dbReference>
<dbReference type="Gene3D" id="1.10.10.2840">
    <property type="entry name" value="PucR C-terminal helix-turn-helix domain"/>
    <property type="match status" value="1"/>
</dbReference>
<dbReference type="Pfam" id="PF13556">
    <property type="entry name" value="HTH_30"/>
    <property type="match status" value="1"/>
</dbReference>
<organism evidence="1 2">
    <name type="scientific">Lacticaseibacillus rhamnosus (strain ATCC 53103 / LMG 18243 / GG)</name>
    <name type="common">Lactobacillus rhamnosus</name>
    <dbReference type="NCBI Taxonomy" id="568703"/>
    <lineage>
        <taxon>Bacteria</taxon>
        <taxon>Bacillati</taxon>
        <taxon>Bacillota</taxon>
        <taxon>Bacilli</taxon>
        <taxon>Lactobacillales</taxon>
        <taxon>Lactobacillaceae</taxon>
        <taxon>Lacticaseibacillus</taxon>
    </lineage>
</organism>
<gene>
    <name evidence="1" type="ordered locus">LRHM_0680</name>
</gene>
<name>A0A809MXS1_LACRG</name>
<dbReference type="KEGG" id="lrh:LGG_00703"/>